<dbReference type="SMART" id="SM00228">
    <property type="entry name" value="PDZ"/>
    <property type="match status" value="1"/>
</dbReference>
<keyword evidence="3" id="KW-0732">Signal</keyword>
<dbReference type="SMART" id="SM00324">
    <property type="entry name" value="RhoGAP"/>
    <property type="match status" value="1"/>
</dbReference>
<dbReference type="SUPFAM" id="SSF50729">
    <property type="entry name" value="PH domain-like"/>
    <property type="match status" value="1"/>
</dbReference>
<feature type="region of interest" description="Disordered" evidence="2">
    <location>
        <begin position="544"/>
        <end position="591"/>
    </location>
</feature>
<proteinExistence type="predicted"/>
<dbReference type="InterPro" id="IPR041489">
    <property type="entry name" value="PDZ_6"/>
</dbReference>
<feature type="compositionally biased region" description="Low complexity" evidence="2">
    <location>
        <begin position="1081"/>
        <end position="1091"/>
    </location>
</feature>
<feature type="domain" description="Rho-GAP" evidence="6">
    <location>
        <begin position="1098"/>
        <end position="1286"/>
    </location>
</feature>
<dbReference type="InterPro" id="IPR001849">
    <property type="entry name" value="PH_domain"/>
</dbReference>
<evidence type="ECO:0000259" key="6">
    <source>
        <dbReference type="PROSITE" id="PS50238"/>
    </source>
</evidence>
<feature type="compositionally biased region" description="Basic and acidic residues" evidence="2">
    <location>
        <begin position="1629"/>
        <end position="1649"/>
    </location>
</feature>
<dbReference type="SMART" id="SM00233">
    <property type="entry name" value="PH"/>
    <property type="match status" value="1"/>
</dbReference>
<feature type="compositionally biased region" description="Low complexity" evidence="2">
    <location>
        <begin position="1482"/>
        <end position="1494"/>
    </location>
</feature>
<feature type="region of interest" description="Disordered" evidence="2">
    <location>
        <begin position="743"/>
        <end position="810"/>
    </location>
</feature>
<dbReference type="Proteomes" id="UP001652740">
    <property type="component" value="Unplaced"/>
</dbReference>
<feature type="compositionally biased region" description="Basic and acidic residues" evidence="2">
    <location>
        <begin position="575"/>
        <end position="585"/>
    </location>
</feature>
<feature type="region of interest" description="Disordered" evidence="2">
    <location>
        <begin position="1518"/>
        <end position="1649"/>
    </location>
</feature>
<name>A0ABM3N3E2_GALME</name>
<dbReference type="Gene3D" id="2.30.29.30">
    <property type="entry name" value="Pleckstrin-homology domain (PH domain)/Phosphotyrosine-binding domain (PTB)"/>
    <property type="match status" value="1"/>
</dbReference>
<evidence type="ECO:0000259" key="4">
    <source>
        <dbReference type="PROSITE" id="PS50003"/>
    </source>
</evidence>
<dbReference type="SUPFAM" id="SSF48350">
    <property type="entry name" value="GTPase activation domain, GAP"/>
    <property type="match status" value="1"/>
</dbReference>
<dbReference type="Pfam" id="PF17820">
    <property type="entry name" value="PDZ_6"/>
    <property type="match status" value="1"/>
</dbReference>
<feature type="signal peptide" evidence="3">
    <location>
        <begin position="1"/>
        <end position="19"/>
    </location>
</feature>
<dbReference type="Gene3D" id="2.30.42.10">
    <property type="match status" value="1"/>
</dbReference>
<dbReference type="PROSITE" id="PS50003">
    <property type="entry name" value="PH_DOMAIN"/>
    <property type="match status" value="1"/>
</dbReference>
<feature type="compositionally biased region" description="Basic and acidic residues" evidence="2">
    <location>
        <begin position="520"/>
        <end position="530"/>
    </location>
</feature>
<feature type="region of interest" description="Disordered" evidence="2">
    <location>
        <begin position="1455"/>
        <end position="1503"/>
    </location>
</feature>
<evidence type="ECO:0000256" key="3">
    <source>
        <dbReference type="SAM" id="SignalP"/>
    </source>
</evidence>
<protein>
    <submittedName>
        <fullName evidence="8">Rho GTPase-activating protein 23 isoform X1</fullName>
    </submittedName>
</protein>
<feature type="chain" id="PRO_5047318435" evidence="3">
    <location>
        <begin position="20"/>
        <end position="1764"/>
    </location>
</feature>
<feature type="region of interest" description="Disordered" evidence="2">
    <location>
        <begin position="1341"/>
        <end position="1389"/>
    </location>
</feature>
<dbReference type="PROSITE" id="PS50238">
    <property type="entry name" value="RHOGAP"/>
    <property type="match status" value="1"/>
</dbReference>
<dbReference type="GeneID" id="113517425"/>
<evidence type="ECO:0000256" key="1">
    <source>
        <dbReference type="ARBA" id="ARBA00022468"/>
    </source>
</evidence>
<feature type="region of interest" description="Disordered" evidence="2">
    <location>
        <begin position="1664"/>
        <end position="1736"/>
    </location>
</feature>
<reference evidence="8" key="1">
    <citation type="submission" date="2025-08" db="UniProtKB">
        <authorList>
            <consortium name="RefSeq"/>
        </authorList>
    </citation>
    <scope>IDENTIFICATION</scope>
    <source>
        <tissue evidence="8">Whole larvae</tissue>
    </source>
</reference>
<feature type="compositionally biased region" description="Basic residues" evidence="2">
    <location>
        <begin position="1066"/>
        <end position="1080"/>
    </location>
</feature>
<evidence type="ECO:0000313" key="8">
    <source>
        <dbReference type="RefSeq" id="XP_052758107.1"/>
    </source>
</evidence>
<feature type="domain" description="PH" evidence="4">
    <location>
        <begin position="889"/>
        <end position="1006"/>
    </location>
</feature>
<feature type="compositionally biased region" description="Low complexity" evidence="2">
    <location>
        <begin position="762"/>
        <end position="778"/>
    </location>
</feature>
<feature type="compositionally biased region" description="Polar residues" evidence="2">
    <location>
        <begin position="933"/>
        <end position="950"/>
    </location>
</feature>
<evidence type="ECO:0000259" key="5">
    <source>
        <dbReference type="PROSITE" id="PS50106"/>
    </source>
</evidence>
<feature type="compositionally biased region" description="Low complexity" evidence="2">
    <location>
        <begin position="1013"/>
        <end position="1031"/>
    </location>
</feature>
<feature type="compositionally biased region" description="Basic and acidic residues" evidence="2">
    <location>
        <begin position="1664"/>
        <end position="1692"/>
    </location>
</feature>
<dbReference type="PANTHER" id="PTHR23175:SF23">
    <property type="entry name" value="PDZ DOMAIN-CONTAINING PROTEIN"/>
    <property type="match status" value="1"/>
</dbReference>
<evidence type="ECO:0000313" key="7">
    <source>
        <dbReference type="Proteomes" id="UP001652740"/>
    </source>
</evidence>
<dbReference type="PROSITE" id="PS50106">
    <property type="entry name" value="PDZ"/>
    <property type="match status" value="1"/>
</dbReference>
<evidence type="ECO:0000256" key="2">
    <source>
        <dbReference type="SAM" id="MobiDB-lite"/>
    </source>
</evidence>
<dbReference type="InterPro" id="IPR036034">
    <property type="entry name" value="PDZ_sf"/>
</dbReference>
<feature type="compositionally biased region" description="Pro residues" evidence="2">
    <location>
        <begin position="473"/>
        <end position="490"/>
    </location>
</feature>
<dbReference type="InterPro" id="IPR041681">
    <property type="entry name" value="PH_9"/>
</dbReference>
<sequence length="1764" mass="192038">MIVCAVHKAFVFLTGFVCYCDWRAPMTDESEAGRGRRVPAPPPRHAAARPPEPRPRTLVPSTHTGPVVPVTHPGSVVPESARNPPPRLIRPSEHLAIVERSMERRPPPLVPSVTVVQGPRPSLPPPPLVHRPVVPPPLRMPAPALHPVMRLPQPRRDVQQQVVRGPPLALPPATCAPAPPASLGAAPRTLVIHKPDARHNFGFSLRHLVVYPPENLDDLYDDARPLAVGAVVAPMDTIFVKAVRPGGPAAAAGLRAGDRILAVNGVPVACGQSRASYQRVVQIVQKEPRTLRLTVVPRDHDLLQRYFSEAAYNPESNQRPIEMPAPVTELESRLFDAYRRPRPALPAPQTPRHREDPEYASVAPHATTRFDVPRLTGAPHYFMHDSRRESDISLPSSAAESKDSLGSFDSNSTLTGREQDDSIILSRIRKSLEQKEAFLRRPSQPTGWVTPDAPPPIKQKEFYARPQKLQKPAWPPPAASPPLAVSPPPSQQVQEQKKDDCSASVDSGTYSGYGELNGAHADKSKTKPDKNQFVTTLSKIQETTPTVQSTNFGTVSNGSSTEFRDESASASNQDNSRKVPSEQEPSRYGGSELQLVTARTRQLAAARGAAASTEAARSELARLSTTRLEPSVALRRREFEGRAARRDARSLDVQPHQELEHEIPIGGSLSGNQLMITGSKHLHCPPPEGYVPETEKVQMRTRSNSTGSEGLPIRRHHATDGSHAKKRMGLNREQMEAMNRVSLPGAMNGLDGPQRPTQLSLAPPSASTSASASAATSPSPTPSTPADSGFADDLVTRRQKKDAQLGEEERAMRRVSYLKATWGDRLHMDSDVEPEGDHHLRSAHRKWRPPRFADDITALVRKFDPHAVLPVRPEKKGEGISEGIVEAAEGDVQGNVQIKAVVSNGKRASDRSWKQVWAVLHGTKLYQYRHHPSQSPGAVSGSGSEAQSGSRDALDVRHSLAVVLADDYTKRKHVVRVTTATDEFLLQAEGAADAQRWLAALRRHTAEPPPADSAPAQVAPPSTTAPAAVPVDCPSPLPPQRSKKIGRNRSPTGPPTPTLPSSPKNKTWKGRMAKQLRRMHGGTSTTAPATATTGWLGAPLERCPTDPEHPLVPRAVTLPAHAVEAYGLRTVGVYRVPGNAAGVAALAAALDRGEPPPDGDARWADVHVASSLLKAYLRRLPDPLLTADLYSAFIAADRSAERARELRRLVHALPEAHYETLKYLIQHLRRVVEHSAFNKMEARNLAIVFGPTLVRGASDDMLAMVNDMSSQCRIIESFLTHYDWYFEEEEGEPPVDPPPTAEELSPAPAPSRDLLIHNVKKIEGKDVTTRDIVSSIISAANRKIQRKPRSKPSADKKWMEADKRTEASPGGSPPNSPLTSPPAHLTTSLADYDGLPERFSRHDGVNKIEIETMAALGRGRQELSRHTHALNNFSIDGTGDLVSSLTSTFDQKLRTLNNSSPLDDGSIPYADECQDEHEEGKSSGSSPSSGSLRSARGERVSPAARAHELKAAWLARDLRHSSSSSADEADGRAWPRRARRAPAAPARDDTDDSEKENCIVPGNTSHDPDKDDARSQASSGEAMPADDAVDRALRPAYDGLRPSNPECGKRNSAALENEPAPGDGSGDGDCAKLKRSESLNRDGERGEARVLRSESLNCRVERLQRSESLNKSERPGKLDKGEWNGARRRESGAWRSTKLKRKNGMPERGIKRRHTVGGTKDFDKDGWSARHTRTSSPDLSACVAAAVWPAPLVPPPRPPLESHV</sequence>
<dbReference type="InterPro" id="IPR008936">
    <property type="entry name" value="Rho_GTPase_activation_prot"/>
</dbReference>
<feature type="region of interest" description="Disordered" evidence="2">
    <location>
        <begin position="1006"/>
        <end position="1091"/>
    </location>
</feature>
<feature type="region of interest" description="Disordered" evidence="2">
    <location>
        <begin position="700"/>
        <end position="727"/>
    </location>
</feature>
<feature type="compositionally biased region" description="Polar residues" evidence="2">
    <location>
        <begin position="544"/>
        <end position="561"/>
    </location>
</feature>
<feature type="region of interest" description="Disordered" evidence="2">
    <location>
        <begin position="386"/>
        <end position="415"/>
    </location>
</feature>
<keyword evidence="1" id="KW-0343">GTPase activation</keyword>
<feature type="region of interest" description="Disordered" evidence="2">
    <location>
        <begin position="109"/>
        <end position="128"/>
    </location>
</feature>
<dbReference type="Pfam" id="PF15410">
    <property type="entry name" value="PH_9"/>
    <property type="match status" value="1"/>
</dbReference>
<feature type="region of interest" description="Disordered" evidence="2">
    <location>
        <begin position="438"/>
        <end position="530"/>
    </location>
</feature>
<keyword evidence="7" id="KW-1185">Reference proteome</keyword>
<dbReference type="PANTHER" id="PTHR23175">
    <property type="entry name" value="PDZ DOMAIN-CONTAINING PROTEIN"/>
    <property type="match status" value="1"/>
</dbReference>
<dbReference type="RefSeq" id="XP_052758107.1">
    <property type="nucleotide sequence ID" value="XM_052902147.1"/>
</dbReference>
<dbReference type="Pfam" id="PF00620">
    <property type="entry name" value="RhoGAP"/>
    <property type="match status" value="1"/>
</dbReference>
<feature type="region of interest" description="Disordered" evidence="2">
    <location>
        <begin position="29"/>
        <end position="88"/>
    </location>
</feature>
<gene>
    <name evidence="8" type="primary">LOC113517425</name>
</gene>
<dbReference type="SUPFAM" id="SSF50156">
    <property type="entry name" value="PDZ domain-like"/>
    <property type="match status" value="1"/>
</dbReference>
<feature type="compositionally biased region" description="Basic and acidic residues" evidence="2">
    <location>
        <begin position="801"/>
        <end position="810"/>
    </location>
</feature>
<dbReference type="InterPro" id="IPR011993">
    <property type="entry name" value="PH-like_dom_sf"/>
</dbReference>
<dbReference type="InterPro" id="IPR001478">
    <property type="entry name" value="PDZ"/>
</dbReference>
<feature type="region of interest" description="Disordered" evidence="2">
    <location>
        <begin position="929"/>
        <end position="953"/>
    </location>
</feature>
<dbReference type="Gene3D" id="1.10.555.10">
    <property type="entry name" value="Rho GTPase activation protein"/>
    <property type="match status" value="1"/>
</dbReference>
<feature type="compositionally biased region" description="Pro residues" evidence="2">
    <location>
        <begin position="1371"/>
        <end position="1380"/>
    </location>
</feature>
<feature type="region of interest" description="Disordered" evidence="2">
    <location>
        <begin position="341"/>
        <end position="370"/>
    </location>
</feature>
<feature type="domain" description="PDZ" evidence="5">
    <location>
        <begin position="216"/>
        <end position="299"/>
    </location>
</feature>
<dbReference type="InterPro" id="IPR000198">
    <property type="entry name" value="RhoGAP_dom"/>
</dbReference>
<accession>A0ABM3N3E2</accession>
<organism evidence="7 8">
    <name type="scientific">Galleria mellonella</name>
    <name type="common">Greater wax moth</name>
    <dbReference type="NCBI Taxonomy" id="7137"/>
    <lineage>
        <taxon>Eukaryota</taxon>
        <taxon>Metazoa</taxon>
        <taxon>Ecdysozoa</taxon>
        <taxon>Arthropoda</taxon>
        <taxon>Hexapoda</taxon>
        <taxon>Insecta</taxon>
        <taxon>Pterygota</taxon>
        <taxon>Neoptera</taxon>
        <taxon>Endopterygota</taxon>
        <taxon>Lepidoptera</taxon>
        <taxon>Glossata</taxon>
        <taxon>Ditrysia</taxon>
        <taxon>Pyraloidea</taxon>
        <taxon>Pyralidae</taxon>
        <taxon>Galleriinae</taxon>
        <taxon>Galleria</taxon>
    </lineage>
</organism>
<feature type="region of interest" description="Disordered" evidence="2">
    <location>
        <begin position="1289"/>
        <end position="1312"/>
    </location>
</feature>
<feature type="compositionally biased region" description="Basic and acidic residues" evidence="2">
    <location>
        <begin position="1352"/>
        <end position="1366"/>
    </location>
</feature>